<dbReference type="AlphaFoldDB" id="A0A6J7SEG9"/>
<feature type="region of interest" description="Disordered" evidence="1">
    <location>
        <begin position="22"/>
        <end position="52"/>
    </location>
</feature>
<name>A0A6J7SEG9_9ZZZZ</name>
<proteinExistence type="predicted"/>
<dbReference type="EMBL" id="CAFBPU010000063">
    <property type="protein sequence ID" value="CAB5039222.1"/>
    <property type="molecule type" value="Genomic_DNA"/>
</dbReference>
<protein>
    <submittedName>
        <fullName evidence="2">Unannotated protein</fullName>
    </submittedName>
</protein>
<organism evidence="2">
    <name type="scientific">freshwater metagenome</name>
    <dbReference type="NCBI Taxonomy" id="449393"/>
    <lineage>
        <taxon>unclassified sequences</taxon>
        <taxon>metagenomes</taxon>
        <taxon>ecological metagenomes</taxon>
    </lineage>
</organism>
<evidence type="ECO:0000313" key="2">
    <source>
        <dbReference type="EMBL" id="CAB5039222.1"/>
    </source>
</evidence>
<accession>A0A6J7SEG9</accession>
<sequence>MSTLDEVGERDAWRCWLCDEPVDPEASVNSDRGPSVDGGASQKGKKAPAGVERLAHRSCNTGKGKIAPVVPWSSELFVVDPAPIVATVERMTRKGGREVVARCPSKDDADKAAAWLLDRLSRFAPQLRVTTQVDAGGGQFLLVLRSL</sequence>
<reference evidence="2" key="1">
    <citation type="submission" date="2020-05" db="EMBL/GenBank/DDBJ databases">
        <authorList>
            <person name="Chiriac C."/>
            <person name="Salcher M."/>
            <person name="Ghai R."/>
            <person name="Kavagutti S V."/>
        </authorList>
    </citation>
    <scope>NUCLEOTIDE SEQUENCE</scope>
</reference>
<gene>
    <name evidence="2" type="ORF">UFOPK4150_02141</name>
</gene>
<evidence type="ECO:0000256" key="1">
    <source>
        <dbReference type="SAM" id="MobiDB-lite"/>
    </source>
</evidence>